<dbReference type="Gene3D" id="1.10.10.1650">
    <property type="match status" value="1"/>
</dbReference>
<dbReference type="EMBL" id="FWYF01000002">
    <property type="protein sequence ID" value="SMD33875.1"/>
    <property type="molecule type" value="Genomic_DNA"/>
</dbReference>
<dbReference type="RefSeq" id="WP_084372287.1">
    <property type="nucleotide sequence ID" value="NZ_FWYF01000002.1"/>
</dbReference>
<keyword evidence="2" id="KW-1185">Reference proteome</keyword>
<dbReference type="OrthoDB" id="675198at2"/>
<dbReference type="AlphaFoldDB" id="A0A1W2GB34"/>
<evidence type="ECO:0000313" key="2">
    <source>
        <dbReference type="Proteomes" id="UP000192472"/>
    </source>
</evidence>
<proteinExistence type="predicted"/>
<protein>
    <recommendedName>
        <fullName evidence="3">DUF5606 domain-containing protein</fullName>
    </recommendedName>
</protein>
<evidence type="ECO:0008006" key="3">
    <source>
        <dbReference type="Google" id="ProtNLM"/>
    </source>
</evidence>
<organism evidence="1 2">
    <name type="scientific">Reichenbachiella faecimaris</name>
    <dbReference type="NCBI Taxonomy" id="692418"/>
    <lineage>
        <taxon>Bacteria</taxon>
        <taxon>Pseudomonadati</taxon>
        <taxon>Bacteroidota</taxon>
        <taxon>Cytophagia</taxon>
        <taxon>Cytophagales</taxon>
        <taxon>Reichenbachiellaceae</taxon>
        <taxon>Reichenbachiella</taxon>
    </lineage>
</organism>
<accession>A0A1W2GB34</accession>
<reference evidence="1 2" key="1">
    <citation type="submission" date="2017-04" db="EMBL/GenBank/DDBJ databases">
        <authorList>
            <person name="Afonso C.L."/>
            <person name="Miller P.J."/>
            <person name="Scott M.A."/>
            <person name="Spackman E."/>
            <person name="Goraichik I."/>
            <person name="Dimitrov K.M."/>
            <person name="Suarez D.L."/>
            <person name="Swayne D.E."/>
        </authorList>
    </citation>
    <scope>NUCLEOTIDE SEQUENCE [LARGE SCALE GENOMIC DNA]</scope>
    <source>
        <strain evidence="1 2">DSM 26133</strain>
    </source>
</reference>
<sequence>MAAINLQKIVAVKGQPGLFHLINYNSKGYFLQPFEGGATRFFSNEKGKVLAVGNVDLKLKEGSINSLQIFLQMKDTEVPSQNTSNDDISFFFEQLIPNLDDSVAPSHLEKVWKWYHLIADQYQMHDLVNDEDDGLNII</sequence>
<dbReference type="InterPro" id="IPR049281">
    <property type="entry name" value="BVU_3817-like_C_sf"/>
</dbReference>
<name>A0A1W2GB34_REIFA</name>
<dbReference type="Proteomes" id="UP000192472">
    <property type="component" value="Unassembled WGS sequence"/>
</dbReference>
<gene>
    <name evidence="1" type="ORF">SAMN04488029_1718</name>
</gene>
<dbReference type="STRING" id="692418.SAMN04488029_1718"/>
<evidence type="ECO:0000313" key="1">
    <source>
        <dbReference type="EMBL" id="SMD33875.1"/>
    </source>
</evidence>